<keyword evidence="3" id="KW-1185">Reference proteome</keyword>
<dbReference type="InterPro" id="IPR006827">
    <property type="entry name" value="Lant_deHydtase_N"/>
</dbReference>
<proteinExistence type="predicted"/>
<name>A0ABQ5YEJ2_9NEIS</name>
<gene>
    <name evidence="2" type="ORF">GCM10007907_11980</name>
</gene>
<accession>A0ABQ5YEJ2</accession>
<dbReference type="Proteomes" id="UP001156706">
    <property type="component" value="Unassembled WGS sequence"/>
</dbReference>
<evidence type="ECO:0000313" key="3">
    <source>
        <dbReference type="Proteomes" id="UP001156706"/>
    </source>
</evidence>
<evidence type="ECO:0000259" key="1">
    <source>
        <dbReference type="Pfam" id="PF04738"/>
    </source>
</evidence>
<sequence length="825" mass="93803">MIVPYVVVRSNNLPLETLNALTRSEQVEGLAAEIAGLRGELALLREPACEQLYRLASQDSERYRTLIDLKRRLQRDSPIPQLLERHGAMLDTLPGLQDWTRAARRLMALEQALDSVFESELTLARRCAQSLADQPCFRHATAFTRGQIAASVTDYIEGRRFEDKKTLNDEETVYRYLTRAVTKASPFSSFTSIGFARLAPDAGRQVHRSRDIGHRYSYDRATLLKLYERFVIRHKHYWFYRLTANQIEEEDSRLMYLFMDRADVYPYRTSFAKTRAPAGTEALHAALGAEWLSWPQLDAMLPIAMDRDALVAKWINAGLLNYTPHLNEQARDLVSDFLKVAELVATGDEAARPVVDGLRRVQSIYRALHEAEASTLPALTEAINAEIQALAQQLGYRPIKTSGLVYHDSYLDGLSTVDQADIGRFAGQTEEFLHGYLGCNFRDGFHHDTLAALRAALPPGEAISVFAFHDIAQRCLSVEANGGHAGGAQTALLALYAEVWHRRDETLIQLAPRALPEVQPRKAFAAYGHVVGRQFVLNNIDSGFLRCFSRFFAFTDDPGVLDECRAAYGDALDGAHDFYDTFGFNTACRPRICRGRVWLDRAESPTEHDVALADLDVVWPEDQAYPSLRNRRDGQAVTLRHTALFISSLYPRLLETLLRFASVEEPCYFAFRFGLYKLVADHGQQEVIRFPRVCYRDLVLSREQWWIPKAQLPQRTPGEASANYFRRIDSWRREVGLPQRVFVRRHQLSKVLDRDISNSKKPLFLDFSAPIMSRMIGRVFNTGFDYLSVEEMLPDHQHDFVSDGDRHYASEIIFEQASAEERPAA</sequence>
<protein>
    <recommendedName>
        <fullName evidence="1">Lantibiotic dehydratase N-terminal domain-containing protein</fullName>
    </recommendedName>
</protein>
<reference evidence="3" key="1">
    <citation type="journal article" date="2019" name="Int. J. Syst. Evol. Microbiol.">
        <title>The Global Catalogue of Microorganisms (GCM) 10K type strain sequencing project: providing services to taxonomists for standard genome sequencing and annotation.</title>
        <authorList>
            <consortium name="The Broad Institute Genomics Platform"/>
            <consortium name="The Broad Institute Genome Sequencing Center for Infectious Disease"/>
            <person name="Wu L."/>
            <person name="Ma J."/>
        </authorList>
    </citation>
    <scope>NUCLEOTIDE SEQUENCE [LARGE SCALE GENOMIC DNA]</scope>
    <source>
        <strain evidence="3">NBRC 110044</strain>
    </source>
</reference>
<feature type="domain" description="Lantibiotic dehydratase N-terminal" evidence="1">
    <location>
        <begin position="585"/>
        <end position="754"/>
    </location>
</feature>
<dbReference type="RefSeq" id="WP_284195531.1">
    <property type="nucleotide sequence ID" value="NZ_BSOG01000001.1"/>
</dbReference>
<evidence type="ECO:0000313" key="2">
    <source>
        <dbReference type="EMBL" id="GLR12408.1"/>
    </source>
</evidence>
<comment type="caution">
    <text evidence="2">The sequence shown here is derived from an EMBL/GenBank/DDBJ whole genome shotgun (WGS) entry which is preliminary data.</text>
</comment>
<dbReference type="Pfam" id="PF04738">
    <property type="entry name" value="Lant_dehydr_N"/>
    <property type="match status" value="1"/>
</dbReference>
<organism evidence="2 3">
    <name type="scientific">Chitinimonas prasina</name>
    <dbReference type="NCBI Taxonomy" id="1434937"/>
    <lineage>
        <taxon>Bacteria</taxon>
        <taxon>Pseudomonadati</taxon>
        <taxon>Pseudomonadota</taxon>
        <taxon>Betaproteobacteria</taxon>
        <taxon>Neisseriales</taxon>
        <taxon>Chitinibacteraceae</taxon>
        <taxon>Chitinimonas</taxon>
    </lineage>
</organism>
<dbReference type="EMBL" id="BSOG01000001">
    <property type="protein sequence ID" value="GLR12408.1"/>
    <property type="molecule type" value="Genomic_DNA"/>
</dbReference>